<name>A0A2G4EZ70_9CYAN</name>
<evidence type="ECO:0000259" key="11">
    <source>
        <dbReference type="PROSITE" id="PS50011"/>
    </source>
</evidence>
<keyword evidence="13" id="KW-1185">Reference proteome</keyword>
<feature type="domain" description="Protein kinase" evidence="11">
    <location>
        <begin position="491"/>
        <end position="750"/>
    </location>
</feature>
<protein>
    <recommendedName>
        <fullName evidence="1">non-specific serine/threonine protein kinase</fullName>
        <ecNumber evidence="1">2.7.11.1</ecNumber>
    </recommendedName>
</protein>
<evidence type="ECO:0000256" key="1">
    <source>
        <dbReference type="ARBA" id="ARBA00012513"/>
    </source>
</evidence>
<dbReference type="OrthoDB" id="504583at2"/>
<comment type="catalytic activity">
    <reaction evidence="7">
        <text>L-threonyl-[protein] + ATP = O-phospho-L-threonyl-[protein] + ADP + H(+)</text>
        <dbReference type="Rhea" id="RHEA:46608"/>
        <dbReference type="Rhea" id="RHEA-COMP:11060"/>
        <dbReference type="Rhea" id="RHEA-COMP:11605"/>
        <dbReference type="ChEBI" id="CHEBI:15378"/>
        <dbReference type="ChEBI" id="CHEBI:30013"/>
        <dbReference type="ChEBI" id="CHEBI:30616"/>
        <dbReference type="ChEBI" id="CHEBI:61977"/>
        <dbReference type="ChEBI" id="CHEBI:456216"/>
        <dbReference type="EC" id="2.7.11.1"/>
    </reaction>
</comment>
<dbReference type="GO" id="GO:0004674">
    <property type="term" value="F:protein serine/threonine kinase activity"/>
    <property type="evidence" value="ECO:0007669"/>
    <property type="project" value="UniProtKB-KW"/>
</dbReference>
<evidence type="ECO:0000256" key="3">
    <source>
        <dbReference type="ARBA" id="ARBA00022679"/>
    </source>
</evidence>
<dbReference type="Gene3D" id="1.10.510.10">
    <property type="entry name" value="Transferase(Phosphotransferase) domain 1"/>
    <property type="match status" value="1"/>
</dbReference>
<dbReference type="InterPro" id="IPR024983">
    <property type="entry name" value="CHAT_dom"/>
</dbReference>
<dbReference type="SUPFAM" id="SSF56112">
    <property type="entry name" value="Protein kinase-like (PK-like)"/>
    <property type="match status" value="1"/>
</dbReference>
<dbReference type="Proteomes" id="UP000226442">
    <property type="component" value="Unassembled WGS sequence"/>
</dbReference>
<dbReference type="EMBL" id="NXIB02000078">
    <property type="protein sequence ID" value="PHX54778.1"/>
    <property type="molecule type" value="Genomic_DNA"/>
</dbReference>
<organism evidence="12 13">
    <name type="scientific">Tychonema bourrellyi FEM_GT703</name>
    <dbReference type="NCBI Taxonomy" id="2040638"/>
    <lineage>
        <taxon>Bacteria</taxon>
        <taxon>Bacillati</taxon>
        <taxon>Cyanobacteriota</taxon>
        <taxon>Cyanophyceae</taxon>
        <taxon>Oscillatoriophycideae</taxon>
        <taxon>Oscillatoriales</taxon>
        <taxon>Microcoleaceae</taxon>
        <taxon>Tychonema</taxon>
    </lineage>
</organism>
<reference evidence="12" key="1">
    <citation type="submission" date="2017-10" db="EMBL/GenBank/DDBJ databases">
        <title>Draft genome sequence of the planktic cyanobacteria Tychonema bourrellyi isolated from alpine lentic freshwater.</title>
        <authorList>
            <person name="Tett A."/>
            <person name="Armanini F."/>
            <person name="Asnicar F."/>
            <person name="Boscaini A."/>
            <person name="Pasolli E."/>
            <person name="Zolfo M."/>
            <person name="Donati C."/>
            <person name="Salmaso N."/>
            <person name="Segata N."/>
        </authorList>
    </citation>
    <scope>NUCLEOTIDE SEQUENCE</scope>
    <source>
        <strain evidence="12">FEM_GT703</strain>
    </source>
</reference>
<dbReference type="Gene3D" id="3.30.200.20">
    <property type="entry name" value="Phosphorylase Kinase, domain 1"/>
    <property type="match status" value="1"/>
</dbReference>
<keyword evidence="3" id="KW-0808">Transferase</keyword>
<dbReference type="EC" id="2.7.11.1" evidence="1"/>
<keyword evidence="10" id="KW-0812">Transmembrane</keyword>
<gene>
    <name evidence="12" type="ORF">CP500_014245</name>
</gene>
<evidence type="ECO:0000256" key="10">
    <source>
        <dbReference type="SAM" id="Phobius"/>
    </source>
</evidence>
<comment type="catalytic activity">
    <reaction evidence="8">
        <text>L-seryl-[protein] + ATP = O-phospho-L-seryl-[protein] + ADP + H(+)</text>
        <dbReference type="Rhea" id="RHEA:17989"/>
        <dbReference type="Rhea" id="RHEA-COMP:9863"/>
        <dbReference type="Rhea" id="RHEA-COMP:11604"/>
        <dbReference type="ChEBI" id="CHEBI:15378"/>
        <dbReference type="ChEBI" id="CHEBI:29999"/>
        <dbReference type="ChEBI" id="CHEBI:30616"/>
        <dbReference type="ChEBI" id="CHEBI:83421"/>
        <dbReference type="ChEBI" id="CHEBI:456216"/>
        <dbReference type="EC" id="2.7.11.1"/>
    </reaction>
</comment>
<feature type="binding site" evidence="9">
    <location>
        <position position="523"/>
    </location>
    <ligand>
        <name>ATP</name>
        <dbReference type="ChEBI" id="CHEBI:30616"/>
    </ligand>
</feature>
<evidence type="ECO:0000256" key="2">
    <source>
        <dbReference type="ARBA" id="ARBA00022527"/>
    </source>
</evidence>
<dbReference type="AlphaFoldDB" id="A0A2G4EZ70"/>
<dbReference type="PANTHER" id="PTHR24363:SF0">
    <property type="entry name" value="SERINE_THREONINE KINASE LIKE DOMAIN CONTAINING 1"/>
    <property type="match status" value="1"/>
</dbReference>
<dbReference type="InterPro" id="IPR017441">
    <property type="entry name" value="Protein_kinase_ATP_BS"/>
</dbReference>
<dbReference type="SMART" id="SM00220">
    <property type="entry name" value="S_TKc"/>
    <property type="match status" value="1"/>
</dbReference>
<evidence type="ECO:0000256" key="7">
    <source>
        <dbReference type="ARBA" id="ARBA00047899"/>
    </source>
</evidence>
<keyword evidence="4 9" id="KW-0547">Nucleotide-binding</keyword>
<dbReference type="PANTHER" id="PTHR24363">
    <property type="entry name" value="SERINE/THREONINE PROTEIN KINASE"/>
    <property type="match status" value="1"/>
</dbReference>
<evidence type="ECO:0000313" key="13">
    <source>
        <dbReference type="Proteomes" id="UP000226442"/>
    </source>
</evidence>
<sequence length="823" mass="92227">MGKLVVLNIVDGDFENGFPVFLEIANDGDYRFAEADGKLPSAPQLLKHYEDWQKPYSSIVSSLRSSRISGTGYTPSSRISEAKTASQKLKLSLNNWLESPEMHSISKSISRNLKDDSEEIRVIIKTKIPELQRLPWHLWNDFFQHYRRAEVALSLPVQKKQRVNTREKTRILAVFGKTEAFGNTTKINTEKDWELLKQHLSDAELIRMVEPSLEELYEQLEEKSPDLFFFAGHSSSEDNSTRGLIELNQDEAITIDDLKPALRQAVEGGLQLAIFNSCDGLGIARELADLHIPQIIVMREPIPDVVAQKFLQRFLEAFVGERSVCLAVRRAREKIHSLEPKFPGVTWLPIVFQNPAELPLTGQDFRRIATGVNSNQANPIYEVPEVGDQSQILWLPTNVGNPYQGQQPPSTVVNKGSGFLITCSHGHQNPVGNRFCIHCGITLKEQETGNGNSSLPVEPPPVWSASQQGNKIIAPRNVGIIAPGSVLAGHYQIIKILGQGGFGETYLAEDLHLPGNPNCVIKKLKPASSSPEILQIARRLFDTEAKILYQLGEHDQIPRLFAHFEENQEFYLVQEFIDGEDLSQEIIPGKQMSESYVIELLRDVLNVLEFVHQHNVIHRDIKPSNLIRRKPDGKLVIIDFGVAKEITNLAANTENQPMTIAIGTQGYFAPEQMRGQPRMNSDIYGLGMIGIQALTGVYPYNLPEDPATGEINWRTQAQVSPKLARILDKMVRSNFRERYESATEVLQDLTSLRRTVLASPSTTQIPSTTKIYNRSVWTNLSIRIYLIVGLIALSFLTALALLTFAPKSLNPDRPSPPPTEDLP</sequence>
<keyword evidence="5" id="KW-0418">Kinase</keyword>
<dbReference type="Pfam" id="PF00069">
    <property type="entry name" value="Pkinase"/>
    <property type="match status" value="1"/>
</dbReference>
<accession>A0A2G4EZ70</accession>
<dbReference type="InterPro" id="IPR011009">
    <property type="entry name" value="Kinase-like_dom_sf"/>
</dbReference>
<evidence type="ECO:0000256" key="9">
    <source>
        <dbReference type="PROSITE-ProRule" id="PRU10141"/>
    </source>
</evidence>
<keyword evidence="2" id="KW-0723">Serine/threonine-protein kinase</keyword>
<dbReference type="Pfam" id="PF12770">
    <property type="entry name" value="CHAT"/>
    <property type="match status" value="1"/>
</dbReference>
<keyword evidence="6 9" id="KW-0067">ATP-binding</keyword>
<dbReference type="PROSITE" id="PS00107">
    <property type="entry name" value="PROTEIN_KINASE_ATP"/>
    <property type="match status" value="1"/>
</dbReference>
<feature type="transmembrane region" description="Helical" evidence="10">
    <location>
        <begin position="784"/>
        <end position="805"/>
    </location>
</feature>
<keyword evidence="10" id="KW-0472">Membrane</keyword>
<evidence type="ECO:0000256" key="8">
    <source>
        <dbReference type="ARBA" id="ARBA00048679"/>
    </source>
</evidence>
<evidence type="ECO:0000256" key="4">
    <source>
        <dbReference type="ARBA" id="ARBA00022741"/>
    </source>
</evidence>
<dbReference type="InterPro" id="IPR000719">
    <property type="entry name" value="Prot_kinase_dom"/>
</dbReference>
<keyword evidence="10" id="KW-1133">Transmembrane helix</keyword>
<proteinExistence type="predicted"/>
<dbReference type="CDD" id="cd14014">
    <property type="entry name" value="STKc_PknB_like"/>
    <property type="match status" value="1"/>
</dbReference>
<comment type="caution">
    <text evidence="12">The sequence shown here is derived from an EMBL/GenBank/DDBJ whole genome shotgun (WGS) entry which is preliminary data.</text>
</comment>
<evidence type="ECO:0000256" key="6">
    <source>
        <dbReference type="ARBA" id="ARBA00022840"/>
    </source>
</evidence>
<dbReference type="PROSITE" id="PS50011">
    <property type="entry name" value="PROTEIN_KINASE_DOM"/>
    <property type="match status" value="1"/>
</dbReference>
<dbReference type="RefSeq" id="WP_096828520.1">
    <property type="nucleotide sequence ID" value="NZ_NXIB02000078.1"/>
</dbReference>
<dbReference type="GO" id="GO:0005524">
    <property type="term" value="F:ATP binding"/>
    <property type="evidence" value="ECO:0007669"/>
    <property type="project" value="UniProtKB-UniRule"/>
</dbReference>
<evidence type="ECO:0000256" key="5">
    <source>
        <dbReference type="ARBA" id="ARBA00022777"/>
    </source>
</evidence>
<evidence type="ECO:0000313" key="12">
    <source>
        <dbReference type="EMBL" id="PHX54778.1"/>
    </source>
</evidence>